<reference evidence="3 4" key="1">
    <citation type="submission" date="2021-06" db="EMBL/GenBank/DDBJ databases">
        <authorList>
            <person name="Sun Q."/>
            <person name="Li D."/>
        </authorList>
    </citation>
    <scope>NUCLEOTIDE SEQUENCE [LARGE SCALE GENOMIC DNA]</scope>
    <source>
        <strain evidence="3 4">MSJ-4</strain>
    </source>
</reference>
<accession>A0ABS6F1S3</accession>
<organism evidence="3 4">
    <name type="scientific">Clostridium simiarum</name>
    <dbReference type="NCBI Taxonomy" id="2841506"/>
    <lineage>
        <taxon>Bacteria</taxon>
        <taxon>Bacillati</taxon>
        <taxon>Bacillota</taxon>
        <taxon>Clostridia</taxon>
        <taxon>Eubacteriales</taxon>
        <taxon>Clostridiaceae</taxon>
        <taxon>Clostridium</taxon>
    </lineage>
</organism>
<feature type="transmembrane region" description="Helical" evidence="1">
    <location>
        <begin position="79"/>
        <end position="99"/>
    </location>
</feature>
<keyword evidence="4" id="KW-1185">Reference proteome</keyword>
<keyword evidence="1" id="KW-1133">Transmembrane helix</keyword>
<dbReference type="Proteomes" id="UP000736583">
    <property type="component" value="Unassembled WGS sequence"/>
</dbReference>
<dbReference type="InterPro" id="IPR012340">
    <property type="entry name" value="NA-bd_OB-fold"/>
</dbReference>
<evidence type="ECO:0000313" key="3">
    <source>
        <dbReference type="EMBL" id="MBU5591487.1"/>
    </source>
</evidence>
<evidence type="ECO:0000259" key="2">
    <source>
        <dbReference type="Pfam" id="PF25842"/>
    </source>
</evidence>
<keyword evidence="1" id="KW-0472">Membrane</keyword>
<dbReference type="Gene3D" id="2.40.50.140">
    <property type="entry name" value="Nucleic acid-binding proteins"/>
    <property type="match status" value="1"/>
</dbReference>
<gene>
    <name evidence="3" type="ORF">KQI89_06900</name>
</gene>
<feature type="transmembrane region" description="Helical" evidence="1">
    <location>
        <begin position="52"/>
        <end position="72"/>
    </location>
</feature>
<dbReference type="Pfam" id="PF25842">
    <property type="entry name" value="NfeD_TM"/>
    <property type="match status" value="1"/>
</dbReference>
<sequence>MSLGVVMVKVFYICFLIGLVYSVLSVILGGLFDIFNIDGGLDFNFEFPFASLMKPAVIASFLTVFGGMGLIGTKRGWKYTILIAVVLGIVVAFSIWKFVIVNLAKAENTSSIKREELIGVEASVIEAILEGKVGSITYVVNGNKYSSPARNIKGTRLDKGEKVIIIEIKESTFFVISLKENQ</sequence>
<proteinExistence type="predicted"/>
<comment type="caution">
    <text evidence="3">The sequence shown here is derived from an EMBL/GenBank/DDBJ whole genome shotgun (WGS) entry which is preliminary data.</text>
</comment>
<feature type="transmembrane region" description="Helical" evidence="1">
    <location>
        <begin position="12"/>
        <end position="32"/>
    </location>
</feature>
<keyword evidence="1" id="KW-0812">Transmembrane</keyword>
<dbReference type="InterPro" id="IPR058653">
    <property type="entry name" value="NfeD2_TM"/>
</dbReference>
<protein>
    <submittedName>
        <fullName evidence="3">NfeD family protein</fullName>
    </submittedName>
</protein>
<evidence type="ECO:0000313" key="4">
    <source>
        <dbReference type="Proteomes" id="UP000736583"/>
    </source>
</evidence>
<evidence type="ECO:0000256" key="1">
    <source>
        <dbReference type="SAM" id="Phobius"/>
    </source>
</evidence>
<name>A0ABS6F1S3_9CLOT</name>
<dbReference type="EMBL" id="JAHLQL010000001">
    <property type="protein sequence ID" value="MBU5591487.1"/>
    <property type="molecule type" value="Genomic_DNA"/>
</dbReference>
<feature type="domain" description="Membrane protein NfeD2 N-terminal transmembrane" evidence="2">
    <location>
        <begin position="7"/>
        <end position="108"/>
    </location>
</feature>